<gene>
    <name evidence="2" type="ordered locus">BC1003_1608</name>
</gene>
<dbReference type="AlphaFoldDB" id="E1T7E8"/>
<sequence length="160" mass="18001">MNTFESFLAAKLFRISNPLKSFNPDFSKIRFVSNLNRMPGDPRHAVALFSGCFIIGTETVALPFSMAFSGRNRRPISSLAQFSYFDARLEVRILAYLSVLDFLEDIGELPDGSRAEHMRRILSKRPGARREVCDGYPAFCERAAKDLPYDLSLELLGEAA</sequence>
<name>E1T7E8_BURSG</name>
<reference evidence="2" key="1">
    <citation type="submission" date="2010-09" db="EMBL/GenBank/DDBJ databases">
        <title>Complete sequence of chromosome1 of Burkholderia sp. CCGE1003.</title>
        <authorList>
            <consortium name="US DOE Joint Genome Institute"/>
            <person name="Lucas S."/>
            <person name="Copeland A."/>
            <person name="Lapidus A."/>
            <person name="Cheng J.-F."/>
            <person name="Bruce D."/>
            <person name="Goodwin L."/>
            <person name="Pitluck S."/>
            <person name="Daligault H."/>
            <person name="Davenport K."/>
            <person name="Detter J.C."/>
            <person name="Han C."/>
            <person name="Tapia R."/>
            <person name="Land M."/>
            <person name="Hauser L."/>
            <person name="Jeffries C."/>
            <person name="Kyrpides N."/>
            <person name="Ivanova N."/>
            <person name="Ovchinnikova G."/>
            <person name="Martinez-Romero E."/>
            <person name="Rogel M.A."/>
            <person name="Auchtung J."/>
            <person name="Tiedje J.M."/>
            <person name="Woyke T."/>
        </authorList>
    </citation>
    <scope>NUCLEOTIDE SEQUENCE</scope>
    <source>
        <strain evidence="2">CCGE1003</strain>
    </source>
</reference>
<protein>
    <submittedName>
        <fullName evidence="2">Uncharacterized protein</fullName>
    </submittedName>
</protein>
<evidence type="ECO:0000256" key="1">
    <source>
        <dbReference type="SAM" id="Phobius"/>
    </source>
</evidence>
<dbReference type="HOGENOM" id="CLU_1648973_0_0_4"/>
<keyword evidence="1" id="KW-1133">Transmembrane helix</keyword>
<dbReference type="KEGG" id="bgf:BC1003_1608"/>
<feature type="transmembrane region" description="Helical" evidence="1">
    <location>
        <begin position="45"/>
        <end position="68"/>
    </location>
</feature>
<proteinExistence type="predicted"/>
<dbReference type="eggNOG" id="ENOG5030N3J">
    <property type="taxonomic scope" value="Bacteria"/>
</dbReference>
<organism evidence="2">
    <name type="scientific">Burkholderia sp. (strain CCGE1003)</name>
    <dbReference type="NCBI Taxonomy" id="640512"/>
    <lineage>
        <taxon>Bacteria</taxon>
        <taxon>Pseudomonadati</taxon>
        <taxon>Pseudomonadota</taxon>
        <taxon>Betaproteobacteria</taxon>
        <taxon>Burkholderiales</taxon>
        <taxon>Burkholderiaceae</taxon>
        <taxon>Burkholderia</taxon>
    </lineage>
</organism>
<accession>E1T7E8</accession>
<keyword evidence="1" id="KW-0812">Transmembrane</keyword>
<keyword evidence="1" id="KW-0472">Membrane</keyword>
<dbReference type="OrthoDB" id="9019036at2"/>
<dbReference type="EMBL" id="CP002217">
    <property type="protein sequence ID" value="ADN57578.1"/>
    <property type="molecule type" value="Genomic_DNA"/>
</dbReference>
<dbReference type="STRING" id="640512.BC1003_1608"/>
<evidence type="ECO:0000313" key="2">
    <source>
        <dbReference type="EMBL" id="ADN57578.1"/>
    </source>
</evidence>